<reference evidence="1" key="2">
    <citation type="journal article" date="2021" name="PeerJ">
        <title>Extensive microbial diversity within the chicken gut microbiome revealed by metagenomics and culture.</title>
        <authorList>
            <person name="Gilroy R."/>
            <person name="Ravi A."/>
            <person name="Getino M."/>
            <person name="Pursley I."/>
            <person name="Horton D.L."/>
            <person name="Alikhan N.F."/>
            <person name="Baker D."/>
            <person name="Gharbi K."/>
            <person name="Hall N."/>
            <person name="Watson M."/>
            <person name="Adriaenssens E.M."/>
            <person name="Foster-Nyarko E."/>
            <person name="Jarju S."/>
            <person name="Secka A."/>
            <person name="Antonio M."/>
            <person name="Oren A."/>
            <person name="Chaudhuri R.R."/>
            <person name="La Ragione R."/>
            <person name="Hildebrand F."/>
            <person name="Pallen M.J."/>
        </authorList>
    </citation>
    <scope>NUCLEOTIDE SEQUENCE</scope>
    <source>
        <strain evidence="1">C6-149</strain>
    </source>
</reference>
<evidence type="ECO:0000313" key="2">
    <source>
        <dbReference type="Proteomes" id="UP000823614"/>
    </source>
</evidence>
<organism evidence="1 2">
    <name type="scientific">Candidatus Gallilactobacillus intestinavium</name>
    <dbReference type="NCBI Taxonomy" id="2840838"/>
    <lineage>
        <taxon>Bacteria</taxon>
        <taxon>Bacillati</taxon>
        <taxon>Bacillota</taxon>
        <taxon>Bacilli</taxon>
        <taxon>Lactobacillales</taxon>
        <taxon>Lactobacillaceae</taxon>
        <taxon>Lactobacillaceae incertae sedis</taxon>
        <taxon>Candidatus Gallilactobacillus</taxon>
    </lineage>
</organism>
<gene>
    <name evidence="1" type="ORF">IAA89_00645</name>
</gene>
<dbReference type="InterPro" id="IPR010021">
    <property type="entry name" value="PGPP1/Gep4"/>
</dbReference>
<dbReference type="InterPro" id="IPR036412">
    <property type="entry name" value="HAD-like_sf"/>
</dbReference>
<reference evidence="1" key="1">
    <citation type="submission" date="2020-10" db="EMBL/GenBank/DDBJ databases">
        <authorList>
            <person name="Gilroy R."/>
        </authorList>
    </citation>
    <scope>NUCLEOTIDE SEQUENCE</scope>
    <source>
        <strain evidence="1">C6-149</strain>
    </source>
</reference>
<dbReference type="InterPro" id="IPR006439">
    <property type="entry name" value="HAD-SF_hydro_IA"/>
</dbReference>
<sequence length="174" mass="20200">MLNIFKPTWTLKRIYNLSVTQCQQNNIKAILTDLDNTLIAWNNPNGTQELHEWLDEMQTAGIQVIVVSNNNHERVKKALDNFNLDFISSAHKPLANKIKQKIKSLKLTNNEVVIVGDQLLTDILAGHLAYVKSILVKPLITSDKWMTKINRFFEKIIYRIWNLTGFKINWQDKI</sequence>
<dbReference type="NCBIfam" id="TIGR01662">
    <property type="entry name" value="HAD-SF-IIIA"/>
    <property type="match status" value="1"/>
</dbReference>
<name>A0A9D9E8K0_9LACO</name>
<proteinExistence type="predicted"/>
<dbReference type="AlphaFoldDB" id="A0A9D9E8K0"/>
<accession>A0A9D9E8K0</accession>
<dbReference type="InterPro" id="IPR041492">
    <property type="entry name" value="HAD_2"/>
</dbReference>
<dbReference type="InterPro" id="IPR006549">
    <property type="entry name" value="HAD-SF_hydro_IIIA"/>
</dbReference>
<dbReference type="Pfam" id="PF13419">
    <property type="entry name" value="HAD_2"/>
    <property type="match status" value="1"/>
</dbReference>
<dbReference type="EMBL" id="JADIMP010000013">
    <property type="protein sequence ID" value="MBO8440949.1"/>
    <property type="molecule type" value="Genomic_DNA"/>
</dbReference>
<dbReference type="CDD" id="cd16416">
    <property type="entry name" value="HAD_BsYqeG-like"/>
    <property type="match status" value="1"/>
</dbReference>
<dbReference type="InterPro" id="IPR023214">
    <property type="entry name" value="HAD_sf"/>
</dbReference>
<evidence type="ECO:0000313" key="1">
    <source>
        <dbReference type="EMBL" id="MBO8440949.1"/>
    </source>
</evidence>
<dbReference type="GO" id="GO:0008962">
    <property type="term" value="F:phosphatidylglycerophosphatase activity"/>
    <property type="evidence" value="ECO:0007669"/>
    <property type="project" value="InterPro"/>
</dbReference>
<dbReference type="Gene3D" id="3.40.50.1000">
    <property type="entry name" value="HAD superfamily/HAD-like"/>
    <property type="match status" value="1"/>
</dbReference>
<protein>
    <submittedName>
        <fullName evidence="1">YqeG family HAD IIIA-type phosphatase</fullName>
    </submittedName>
</protein>
<dbReference type="SUPFAM" id="SSF56784">
    <property type="entry name" value="HAD-like"/>
    <property type="match status" value="1"/>
</dbReference>
<dbReference type="Proteomes" id="UP000823614">
    <property type="component" value="Unassembled WGS sequence"/>
</dbReference>
<dbReference type="NCBIfam" id="TIGR01668">
    <property type="entry name" value="YqeG_hyp_ppase"/>
    <property type="match status" value="1"/>
</dbReference>
<comment type="caution">
    <text evidence="1">The sequence shown here is derived from an EMBL/GenBank/DDBJ whole genome shotgun (WGS) entry which is preliminary data.</text>
</comment>
<dbReference type="NCBIfam" id="TIGR01549">
    <property type="entry name" value="HAD-SF-IA-v1"/>
    <property type="match status" value="1"/>
</dbReference>